<dbReference type="Gene3D" id="1.10.490.10">
    <property type="entry name" value="Globins"/>
    <property type="match status" value="1"/>
</dbReference>
<name>A0A7X3IPN9_9BACL</name>
<feature type="domain" description="Methyl-accepting transducer" evidence="4">
    <location>
        <begin position="260"/>
        <end position="478"/>
    </location>
</feature>
<dbReference type="SMART" id="SM00283">
    <property type="entry name" value="MA"/>
    <property type="match status" value="1"/>
</dbReference>
<evidence type="ECO:0000256" key="3">
    <source>
        <dbReference type="SAM" id="Coils"/>
    </source>
</evidence>
<dbReference type="InterPro" id="IPR009050">
    <property type="entry name" value="Globin-like_sf"/>
</dbReference>
<evidence type="ECO:0000259" key="4">
    <source>
        <dbReference type="PROSITE" id="PS50111"/>
    </source>
</evidence>
<dbReference type="GO" id="GO:0019825">
    <property type="term" value="F:oxygen binding"/>
    <property type="evidence" value="ECO:0007669"/>
    <property type="project" value="InterPro"/>
</dbReference>
<proteinExistence type="predicted"/>
<dbReference type="GO" id="GO:0007165">
    <property type="term" value="P:signal transduction"/>
    <property type="evidence" value="ECO:0007669"/>
    <property type="project" value="UniProtKB-KW"/>
</dbReference>
<comment type="caution">
    <text evidence="5">The sequence shown here is derived from an EMBL/GenBank/DDBJ whole genome shotgun (WGS) entry which is preliminary data.</text>
</comment>
<dbReference type="InterPro" id="IPR039379">
    <property type="entry name" value="Protoglobin_sensor_dom"/>
</dbReference>
<evidence type="ECO:0000313" key="5">
    <source>
        <dbReference type="EMBL" id="MWV47455.1"/>
    </source>
</evidence>
<keyword evidence="6" id="KW-1185">Reference proteome</keyword>
<dbReference type="InterPro" id="IPR004089">
    <property type="entry name" value="MCPsignal_dom"/>
</dbReference>
<sequence length="478" mass="54846">MDMVVLYPPLQLCIVYLSFFVYSLCNQSFWNEECPLHKCPFGFLSKMVGRNNIQQEYAFVNDAKKESHHFLPGQNELNEQMRMIDLNESDLRLLRQIKPEVERYLDRITDFFYTSVLDVEKLEQIIVKHSTIERLKKTLRDHLLEIFNGDVDEKYISKRLMIAKVHKRVGLEPKWYLSAFQNLQNGFMEILYKEIRMDDEQRLMVIRTITKLLNLEQQLVLEAYEKENMQEQLLEHEKVKNELKNKIAMFSEDLIQLSISTNEAIEQLIASSIEVSGTFQKTSSLAVTSERMAQEGSVQMEELNERISSIYEQTHEMEKNIKELSNASKQIEYIVDSVKEIASQTQMLSLNASIEAARAGEYGKGFGVVAKEVSRLSEDTKQTVVRIAELVHNSQEITSGVVSKIQDVRQLTGLGRQQSSATRMVFSDIVESMKHSTKDIVSVEEQIRLLITTIEGIGSSTSQAAESASRFKTASALL</sequence>
<evidence type="ECO:0000256" key="1">
    <source>
        <dbReference type="ARBA" id="ARBA00023224"/>
    </source>
</evidence>
<organism evidence="5 6">
    <name type="scientific">Paenibacillus dendrobii</name>
    <dbReference type="NCBI Taxonomy" id="2691084"/>
    <lineage>
        <taxon>Bacteria</taxon>
        <taxon>Bacillati</taxon>
        <taxon>Bacillota</taxon>
        <taxon>Bacilli</taxon>
        <taxon>Bacillales</taxon>
        <taxon>Paenibacillaceae</taxon>
        <taxon>Paenibacillus</taxon>
    </lineage>
</organism>
<dbReference type="Proteomes" id="UP000460318">
    <property type="component" value="Unassembled WGS sequence"/>
</dbReference>
<keyword evidence="1 2" id="KW-0807">Transducer</keyword>
<dbReference type="SUPFAM" id="SSF58104">
    <property type="entry name" value="Methyl-accepting chemotaxis protein (MCP) signaling domain"/>
    <property type="match status" value="1"/>
</dbReference>
<dbReference type="PANTHER" id="PTHR32089:SF118">
    <property type="entry name" value="HEME-BASED AEROTACTIC TRANSDUCER HEMAT"/>
    <property type="match status" value="1"/>
</dbReference>
<accession>A0A7X3IPN9</accession>
<dbReference type="Pfam" id="PF11563">
    <property type="entry name" value="Protoglobin"/>
    <property type="match status" value="1"/>
</dbReference>
<gene>
    <name evidence="5" type="ORF">GRF59_28100</name>
</gene>
<dbReference type="InterPro" id="IPR012292">
    <property type="entry name" value="Globin/Proto"/>
</dbReference>
<dbReference type="InterPro" id="IPR044398">
    <property type="entry name" value="Globin-sensor_dom"/>
</dbReference>
<dbReference type="Pfam" id="PF00015">
    <property type="entry name" value="MCPsignal"/>
    <property type="match status" value="1"/>
</dbReference>
<dbReference type="AlphaFoldDB" id="A0A7X3IPN9"/>
<feature type="coiled-coil region" evidence="3">
    <location>
        <begin position="212"/>
        <end position="253"/>
    </location>
</feature>
<evidence type="ECO:0000313" key="6">
    <source>
        <dbReference type="Proteomes" id="UP000460318"/>
    </source>
</evidence>
<dbReference type="RefSeq" id="WP_160501034.1">
    <property type="nucleotide sequence ID" value="NZ_WUBI01000008.1"/>
</dbReference>
<dbReference type="GO" id="GO:0020037">
    <property type="term" value="F:heme binding"/>
    <property type="evidence" value="ECO:0007669"/>
    <property type="project" value="InterPro"/>
</dbReference>
<dbReference type="SUPFAM" id="SSF46458">
    <property type="entry name" value="Globin-like"/>
    <property type="match status" value="1"/>
</dbReference>
<protein>
    <recommendedName>
        <fullName evidence="4">Methyl-accepting transducer domain-containing protein</fullName>
    </recommendedName>
</protein>
<dbReference type="CDD" id="cd01068">
    <property type="entry name" value="globin_sensor"/>
    <property type="match status" value="1"/>
</dbReference>
<reference evidence="5 6" key="1">
    <citation type="submission" date="2019-12" db="EMBL/GenBank/DDBJ databases">
        <title>Paenibacillus sp. nov., an endophytic bacterium isolated from the stem of Dendrobium.</title>
        <authorList>
            <person name="Zhao R."/>
        </authorList>
    </citation>
    <scope>NUCLEOTIDE SEQUENCE [LARGE SCALE GENOMIC DNA]</scope>
    <source>
        <strain evidence="5 6">HJL G12</strain>
    </source>
</reference>
<dbReference type="Gene3D" id="1.10.287.950">
    <property type="entry name" value="Methyl-accepting chemotaxis protein"/>
    <property type="match status" value="1"/>
</dbReference>
<keyword evidence="3" id="KW-0175">Coiled coil</keyword>
<dbReference type="PANTHER" id="PTHR32089">
    <property type="entry name" value="METHYL-ACCEPTING CHEMOTAXIS PROTEIN MCPB"/>
    <property type="match status" value="1"/>
</dbReference>
<evidence type="ECO:0000256" key="2">
    <source>
        <dbReference type="PROSITE-ProRule" id="PRU00284"/>
    </source>
</evidence>
<dbReference type="PROSITE" id="PS50111">
    <property type="entry name" value="CHEMOTAXIS_TRANSDUC_2"/>
    <property type="match status" value="1"/>
</dbReference>
<dbReference type="EMBL" id="WUBI01000008">
    <property type="protein sequence ID" value="MWV47455.1"/>
    <property type="molecule type" value="Genomic_DNA"/>
</dbReference>
<dbReference type="GO" id="GO:0016020">
    <property type="term" value="C:membrane"/>
    <property type="evidence" value="ECO:0007669"/>
    <property type="project" value="InterPro"/>
</dbReference>